<feature type="transmembrane region" description="Helical" evidence="1">
    <location>
        <begin position="7"/>
        <end position="28"/>
    </location>
</feature>
<dbReference type="PANTHER" id="PTHR36698">
    <property type="entry name" value="BLL5892 PROTEIN"/>
    <property type="match status" value="1"/>
</dbReference>
<dbReference type="Pfam" id="PF02470">
    <property type="entry name" value="MlaD"/>
    <property type="match status" value="1"/>
</dbReference>
<dbReference type="InterPro" id="IPR003399">
    <property type="entry name" value="Mce/MlaD"/>
</dbReference>
<evidence type="ECO:0000256" key="1">
    <source>
        <dbReference type="SAM" id="Phobius"/>
    </source>
</evidence>
<reference evidence="3 4" key="1">
    <citation type="submission" date="2020-05" db="EMBL/GenBank/DDBJ databases">
        <title>Parvularcula mediterraneae sp. nov., isolated from polypropylene straw from shallow seawater of the seashore of Laganas in Zakynthos island, Greece.</title>
        <authorList>
            <person name="Szabo I."/>
            <person name="Al-Omari J."/>
            <person name="Rado J."/>
            <person name="Szerdahelyi G.S."/>
        </authorList>
    </citation>
    <scope>NUCLEOTIDE SEQUENCE [LARGE SCALE GENOMIC DNA]</scope>
    <source>
        <strain evidence="3 4">ZS-1/3</strain>
    </source>
</reference>
<gene>
    <name evidence="3" type="ORF">HK107_12485</name>
</gene>
<comment type="caution">
    <text evidence="3">The sequence shown here is derived from an EMBL/GenBank/DDBJ whole genome shotgun (WGS) entry which is preliminary data.</text>
</comment>
<name>A0A7Y3RNC1_9PROT</name>
<dbReference type="RefSeq" id="WP_173200275.1">
    <property type="nucleotide sequence ID" value="NZ_JABFCX010000003.1"/>
</dbReference>
<evidence type="ECO:0000259" key="2">
    <source>
        <dbReference type="Pfam" id="PF02470"/>
    </source>
</evidence>
<keyword evidence="1" id="KW-0812">Transmembrane</keyword>
<keyword evidence="1" id="KW-0472">Membrane</keyword>
<proteinExistence type="predicted"/>
<evidence type="ECO:0000313" key="4">
    <source>
        <dbReference type="Proteomes" id="UP000536835"/>
    </source>
</evidence>
<feature type="domain" description="Mce/MlaD" evidence="2">
    <location>
        <begin position="38"/>
        <end position="113"/>
    </location>
</feature>
<sequence length="311" mass="33520">METRAHFVLIGSSVVAVVVMAMMFILWLGNTERAFDEYYVVFNERVSGLQVGAAVQFNGIRVGEVEELGLDNRDPNIAVALIRVEENTPIRETTRAELELVGVTGLSIIQFVGGDPNAPLLKSISDRRIPTIQGSAGGLAAVIESSGPLAENITSLVSAENIDRIGRILEDIESLTDAIADKDEDIGEIIENVATISIILRRNAEALDTTVARINSIIDETEGMLRTDVKQTLEAAATSAESLSEVIAEIEDILSENRPAIDAFAQEGLGATVGVIAQANRVLATTEAILQEFDRDPARFLLGENRPEARP</sequence>
<dbReference type="PANTHER" id="PTHR36698:SF2">
    <property type="entry name" value="MCE_MLAD DOMAIN-CONTAINING PROTEIN"/>
    <property type="match status" value="1"/>
</dbReference>
<dbReference type="Proteomes" id="UP000536835">
    <property type="component" value="Unassembled WGS sequence"/>
</dbReference>
<organism evidence="3 4">
    <name type="scientific">Parvularcula mediterranea</name>
    <dbReference type="NCBI Taxonomy" id="2732508"/>
    <lineage>
        <taxon>Bacteria</taxon>
        <taxon>Pseudomonadati</taxon>
        <taxon>Pseudomonadota</taxon>
        <taxon>Alphaproteobacteria</taxon>
        <taxon>Parvularculales</taxon>
        <taxon>Parvularculaceae</taxon>
        <taxon>Parvularcula</taxon>
    </lineage>
</organism>
<dbReference type="EMBL" id="JABFCX010000003">
    <property type="protein sequence ID" value="NNU17140.1"/>
    <property type="molecule type" value="Genomic_DNA"/>
</dbReference>
<protein>
    <submittedName>
        <fullName evidence="3">MCE family protein</fullName>
    </submittedName>
</protein>
<keyword evidence="1" id="KW-1133">Transmembrane helix</keyword>
<keyword evidence="4" id="KW-1185">Reference proteome</keyword>
<accession>A0A7Y3RNC1</accession>
<evidence type="ECO:0000313" key="3">
    <source>
        <dbReference type="EMBL" id="NNU17140.1"/>
    </source>
</evidence>
<dbReference type="AlphaFoldDB" id="A0A7Y3RNC1"/>